<dbReference type="PANTHER" id="PTHR47829:SF1">
    <property type="entry name" value="HAD FAMILY PHOSPHATASE"/>
    <property type="match status" value="1"/>
</dbReference>
<reference evidence="2" key="1">
    <citation type="journal article" date="2014" name="Int. J. Syst. Evol. Microbiol.">
        <title>Complete genome sequence of Corynebacterium casei LMG S-19264T (=DSM 44701T), isolated from a smear-ripened cheese.</title>
        <authorList>
            <consortium name="US DOE Joint Genome Institute (JGI-PGF)"/>
            <person name="Walter F."/>
            <person name="Albersmeier A."/>
            <person name="Kalinowski J."/>
            <person name="Ruckert C."/>
        </authorList>
    </citation>
    <scope>NUCLEOTIDE SEQUENCE</scope>
    <source>
        <strain evidence="2">CGMCC 1.15095</strain>
    </source>
</reference>
<evidence type="ECO:0000259" key="1">
    <source>
        <dbReference type="Pfam" id="PF01636"/>
    </source>
</evidence>
<name>A0A916TTE6_9SPHN</name>
<sequence length="342" mass="37500">MTDTATGLTEIDFDPARLQAWLVETMGIGANGVTIERVGGGQSNPTYFVTAGARRMVLRKRPGGTLAPGAHDVGREFRILRALYGTDVPLPEPIAYRDDDAVVGTAFYMMGRLDGEVFHDATLPNIPLDQRRGYYRELAKVLAAIHAVDWQSTELVSMARPGSFLARQVSRWGRGWTLAQDKVAAVVAWLEDALPADDTLSIVHGDYKLTNVIYRAEEPKIAGVFDWELCTIGDPLSDLAHIWSFVWDTAPNEYGGLRGLDLTALGLPTFEEFVADYDAAATHGRRLTRFHLVFAHLRTAGIFHGIRQRAAAGNAAAANADEKGELDLVYLQRALDLVHAAE</sequence>
<dbReference type="InterPro" id="IPR052898">
    <property type="entry name" value="ACAD10-like"/>
</dbReference>
<comment type="caution">
    <text evidence="2">The sequence shown here is derived from an EMBL/GenBank/DDBJ whole genome shotgun (WGS) entry which is preliminary data.</text>
</comment>
<dbReference type="PANTHER" id="PTHR47829">
    <property type="entry name" value="HYDROLASE, PUTATIVE (AFU_ORTHOLOGUE AFUA_1G12880)-RELATED"/>
    <property type="match status" value="1"/>
</dbReference>
<reference evidence="2" key="2">
    <citation type="submission" date="2020-09" db="EMBL/GenBank/DDBJ databases">
        <authorList>
            <person name="Sun Q."/>
            <person name="Zhou Y."/>
        </authorList>
    </citation>
    <scope>NUCLEOTIDE SEQUENCE</scope>
    <source>
        <strain evidence="2">CGMCC 1.15095</strain>
    </source>
</reference>
<keyword evidence="3" id="KW-1185">Reference proteome</keyword>
<dbReference type="Proteomes" id="UP000608154">
    <property type="component" value="Unassembled WGS sequence"/>
</dbReference>
<dbReference type="InterPro" id="IPR002575">
    <property type="entry name" value="Aminoglycoside_PTrfase"/>
</dbReference>
<dbReference type="Pfam" id="PF01636">
    <property type="entry name" value="APH"/>
    <property type="match status" value="1"/>
</dbReference>
<evidence type="ECO:0000313" key="3">
    <source>
        <dbReference type="Proteomes" id="UP000608154"/>
    </source>
</evidence>
<dbReference type="InterPro" id="IPR011009">
    <property type="entry name" value="Kinase-like_dom_sf"/>
</dbReference>
<proteinExistence type="predicted"/>
<protein>
    <submittedName>
        <fullName evidence="2">Aminoglycoside phosphotransferase</fullName>
    </submittedName>
</protein>
<evidence type="ECO:0000313" key="2">
    <source>
        <dbReference type="EMBL" id="GGC00785.1"/>
    </source>
</evidence>
<accession>A0A916TTE6</accession>
<dbReference type="InterPro" id="IPR041726">
    <property type="entry name" value="ACAD10_11_N"/>
</dbReference>
<dbReference type="Gene3D" id="3.30.200.20">
    <property type="entry name" value="Phosphorylase Kinase, domain 1"/>
    <property type="match status" value="1"/>
</dbReference>
<gene>
    <name evidence="2" type="ORF">GCM10011494_19190</name>
</gene>
<organism evidence="2 3">
    <name type="scientific">Novosphingobium endophyticum</name>
    <dbReference type="NCBI Taxonomy" id="1955250"/>
    <lineage>
        <taxon>Bacteria</taxon>
        <taxon>Pseudomonadati</taxon>
        <taxon>Pseudomonadota</taxon>
        <taxon>Alphaproteobacteria</taxon>
        <taxon>Sphingomonadales</taxon>
        <taxon>Sphingomonadaceae</taxon>
        <taxon>Novosphingobium</taxon>
    </lineage>
</organism>
<dbReference type="EMBL" id="BMHK01000010">
    <property type="protein sequence ID" value="GGC00785.1"/>
    <property type="molecule type" value="Genomic_DNA"/>
</dbReference>
<dbReference type="AlphaFoldDB" id="A0A916TTE6"/>
<dbReference type="RefSeq" id="WP_188770878.1">
    <property type="nucleotide sequence ID" value="NZ_BMHK01000010.1"/>
</dbReference>
<feature type="domain" description="Aminoglycoside phosphotransferase" evidence="1">
    <location>
        <begin position="34"/>
        <end position="251"/>
    </location>
</feature>
<dbReference type="SUPFAM" id="SSF56112">
    <property type="entry name" value="Protein kinase-like (PK-like)"/>
    <property type="match status" value="1"/>
</dbReference>
<dbReference type="Gene3D" id="3.90.1200.10">
    <property type="match status" value="1"/>
</dbReference>
<dbReference type="CDD" id="cd05154">
    <property type="entry name" value="ACAD10_11_N-like"/>
    <property type="match status" value="1"/>
</dbReference>